<feature type="region of interest" description="Leucine repeat I (LRI)" evidence="5">
    <location>
        <begin position="358"/>
        <end position="418"/>
    </location>
</feature>
<organism evidence="8">
    <name type="scientific">Fagus sylvatica</name>
    <name type="common">Beechnut</name>
    <dbReference type="NCBI Taxonomy" id="28930"/>
    <lineage>
        <taxon>Eukaryota</taxon>
        <taxon>Viridiplantae</taxon>
        <taxon>Streptophyta</taxon>
        <taxon>Embryophyta</taxon>
        <taxon>Tracheophyta</taxon>
        <taxon>Spermatophyta</taxon>
        <taxon>Magnoliopsida</taxon>
        <taxon>eudicotyledons</taxon>
        <taxon>Gunneridae</taxon>
        <taxon>Pentapetalae</taxon>
        <taxon>rosids</taxon>
        <taxon>fabids</taxon>
        <taxon>Fagales</taxon>
        <taxon>Fagaceae</taxon>
        <taxon>Fagus</taxon>
    </lineage>
</organism>
<dbReference type="EMBL" id="OIVN01001524">
    <property type="protein sequence ID" value="SPC94919.1"/>
    <property type="molecule type" value="Genomic_DNA"/>
</dbReference>
<evidence type="ECO:0000256" key="4">
    <source>
        <dbReference type="ARBA" id="ARBA00023242"/>
    </source>
</evidence>
<keyword evidence="7" id="KW-0472">Membrane</keyword>
<protein>
    <submittedName>
        <fullName evidence="8">Uncharacterized protein</fullName>
    </submittedName>
</protein>
<dbReference type="InterPro" id="IPR005202">
    <property type="entry name" value="TF_GRAS"/>
</dbReference>
<evidence type="ECO:0000313" key="8">
    <source>
        <dbReference type="EMBL" id="SPC94919.1"/>
    </source>
</evidence>
<feature type="region of interest" description="Disordered" evidence="6">
    <location>
        <begin position="255"/>
        <end position="288"/>
    </location>
</feature>
<keyword evidence="4" id="KW-0539">Nucleus</keyword>
<evidence type="ECO:0000256" key="7">
    <source>
        <dbReference type="SAM" id="Phobius"/>
    </source>
</evidence>
<feature type="region of interest" description="Disordered" evidence="6">
    <location>
        <begin position="26"/>
        <end position="79"/>
    </location>
</feature>
<feature type="short sequence motif" description="VHIID" evidence="5">
    <location>
        <begin position="468"/>
        <end position="472"/>
    </location>
</feature>
<name>A0A2N9G6E1_FAGSY</name>
<keyword evidence="7" id="KW-1133">Transmembrane helix</keyword>
<dbReference type="GO" id="GO:0005634">
    <property type="term" value="C:nucleus"/>
    <property type="evidence" value="ECO:0007669"/>
    <property type="project" value="UniProtKB-SubCell"/>
</dbReference>
<feature type="transmembrane region" description="Helical" evidence="7">
    <location>
        <begin position="150"/>
        <end position="168"/>
    </location>
</feature>
<feature type="region of interest" description="SAW" evidence="5">
    <location>
        <begin position="656"/>
        <end position="731"/>
    </location>
</feature>
<dbReference type="PANTHER" id="PTHR31636">
    <property type="entry name" value="OSJNBA0084A10.13 PROTEIN-RELATED"/>
    <property type="match status" value="1"/>
</dbReference>
<keyword evidence="7" id="KW-0812">Transmembrane</keyword>
<feature type="compositionally biased region" description="Basic and acidic residues" evidence="6">
    <location>
        <begin position="255"/>
        <end position="264"/>
    </location>
</feature>
<keyword evidence="3" id="KW-0804">Transcription</keyword>
<sequence length="740" mass="83159">MDPQQPQYFGSINGFKFDRESLFPNSDQYPIVENGLEFNSPTLGPSFMENPVFRPDPSPGNSAQSSLEGDSPSDDSDFSDSVLKYISQVLMEEEMESKPCMFHALQPAIIGSSGSKPRSNHCMTSLAGSTLLPQINTHFISIKMLRVRMIVFWVALVIIVAIAVLVLSTSKSTPTSSYNFPNSLPSDGNGLLGSSVSELLGQNFLSKTESVFQFNRGVEEANKFLPKGNQLIIDLENNTFSPIINKKAPEVLVKTEIDEREHSPTRSRGRKNHEREDTDLEDERSNKQSAVYVDESDISEMFDRVLLCGGEKQLPSECNIDEGLQNGENKNMLQNGQSNVSGGVKTRAKKQGNKKDIVDLRTLLVMCAQAVSADDRRTATELLKQIRQHSSPFGDGSQRLAHCFADSLEARLAGTGAQIYTALAPKKTSAADVLKAYQFYISACPFMKLAIIFANHMILGASENASTLHVIDFGILYGFQWPALIQCLSRRQGGPPKLRITGIELPQRGFRPTDRVKQTGHRLAKYCERFNIPFEFNAIAKKWETIQIEDLKINRNEVLAVNCLLRFKNLLDETVVVNNPRDAVLNLIRKANPKIFVHGIVNGSYNAPFFVTRFREALFHFSAFFDMLDTNTAREDPMRLMFEKEFFGREAMNAIACEGSERVERPETYKQWQVRKLRAGFKQLPMDREVMKKLRTKLKCGYHNDFVVDVDGHWMLQGAVCIQLEHVSVVETVDIIAWVP</sequence>
<comment type="similarity">
    <text evidence="5">Belongs to the GRAS family.</text>
</comment>
<evidence type="ECO:0000256" key="6">
    <source>
        <dbReference type="SAM" id="MobiDB-lite"/>
    </source>
</evidence>
<evidence type="ECO:0000256" key="1">
    <source>
        <dbReference type="ARBA" id="ARBA00004123"/>
    </source>
</evidence>
<comment type="caution">
    <text evidence="5">Lacks conserved residue(s) required for the propagation of feature annotation.</text>
</comment>
<feature type="region of interest" description="VHIID" evidence="5">
    <location>
        <begin position="437"/>
        <end position="502"/>
    </location>
</feature>
<evidence type="ECO:0000256" key="3">
    <source>
        <dbReference type="ARBA" id="ARBA00023163"/>
    </source>
</evidence>
<proteinExistence type="inferred from homology"/>
<comment type="subcellular location">
    <subcellularLocation>
        <location evidence="1">Nucleus</location>
    </subcellularLocation>
</comment>
<evidence type="ECO:0000256" key="2">
    <source>
        <dbReference type="ARBA" id="ARBA00023015"/>
    </source>
</evidence>
<gene>
    <name evidence="8" type="ORF">FSB_LOCUS22801</name>
</gene>
<keyword evidence="2" id="KW-0805">Transcription regulation</keyword>
<reference evidence="8" key="1">
    <citation type="submission" date="2018-02" db="EMBL/GenBank/DDBJ databases">
        <authorList>
            <person name="Cohen D.B."/>
            <person name="Kent A.D."/>
        </authorList>
    </citation>
    <scope>NUCLEOTIDE SEQUENCE</scope>
</reference>
<feature type="compositionally biased region" description="Polar residues" evidence="6">
    <location>
        <begin position="59"/>
        <end position="68"/>
    </location>
</feature>
<dbReference type="PROSITE" id="PS50985">
    <property type="entry name" value="GRAS"/>
    <property type="match status" value="1"/>
</dbReference>
<evidence type="ECO:0000256" key="5">
    <source>
        <dbReference type="PROSITE-ProRule" id="PRU01191"/>
    </source>
</evidence>
<dbReference type="AlphaFoldDB" id="A0A2N9G6E1"/>
<feature type="region of interest" description="Leucine repeat II (LRII)" evidence="5">
    <location>
        <begin position="518"/>
        <end position="550"/>
    </location>
</feature>
<accession>A0A2N9G6E1</accession>
<dbReference type="Pfam" id="PF03514">
    <property type="entry name" value="GRAS"/>
    <property type="match status" value="1"/>
</dbReference>